<dbReference type="PANTHER" id="PTHR37947:SF1">
    <property type="entry name" value="BLL2462 PROTEIN"/>
    <property type="match status" value="1"/>
</dbReference>
<dbReference type="KEGG" id="lcre:Pla8534_42740"/>
<evidence type="ECO:0000259" key="3">
    <source>
        <dbReference type="PROSITE" id="PS50234"/>
    </source>
</evidence>
<keyword evidence="2" id="KW-0472">Membrane</keyword>
<feature type="region of interest" description="Disordered" evidence="1">
    <location>
        <begin position="201"/>
        <end position="232"/>
    </location>
</feature>
<gene>
    <name evidence="4" type="ORF">Pla8534_42740</name>
</gene>
<evidence type="ECO:0000256" key="2">
    <source>
        <dbReference type="SAM" id="Phobius"/>
    </source>
</evidence>
<feature type="region of interest" description="Disordered" evidence="1">
    <location>
        <begin position="347"/>
        <end position="379"/>
    </location>
</feature>
<evidence type="ECO:0000256" key="1">
    <source>
        <dbReference type="SAM" id="MobiDB-lite"/>
    </source>
</evidence>
<dbReference type="InterPro" id="IPR029062">
    <property type="entry name" value="Class_I_gatase-like"/>
</dbReference>
<dbReference type="PANTHER" id="PTHR37947">
    <property type="entry name" value="BLL2462 PROTEIN"/>
    <property type="match status" value="1"/>
</dbReference>
<dbReference type="OrthoDB" id="252901at2"/>
<protein>
    <recommendedName>
        <fullName evidence="3">VWFA domain-containing protein</fullName>
    </recommendedName>
</protein>
<dbReference type="EMBL" id="CP036433">
    <property type="protein sequence ID" value="QDU96453.1"/>
    <property type="molecule type" value="Genomic_DNA"/>
</dbReference>
<evidence type="ECO:0000313" key="4">
    <source>
        <dbReference type="EMBL" id="QDU96453.1"/>
    </source>
</evidence>
<dbReference type="SUPFAM" id="SSF53300">
    <property type="entry name" value="vWA-like"/>
    <property type="match status" value="1"/>
</dbReference>
<dbReference type="SUPFAM" id="SSF52317">
    <property type="entry name" value="Class I glutamine amidotransferase-like"/>
    <property type="match status" value="1"/>
</dbReference>
<accession>A0A518DX92</accession>
<reference evidence="4 5" key="1">
    <citation type="submission" date="2019-02" db="EMBL/GenBank/DDBJ databases">
        <title>Deep-cultivation of Planctomycetes and their phenomic and genomic characterization uncovers novel biology.</title>
        <authorList>
            <person name="Wiegand S."/>
            <person name="Jogler M."/>
            <person name="Boedeker C."/>
            <person name="Pinto D."/>
            <person name="Vollmers J."/>
            <person name="Rivas-Marin E."/>
            <person name="Kohn T."/>
            <person name="Peeters S.H."/>
            <person name="Heuer A."/>
            <person name="Rast P."/>
            <person name="Oberbeckmann S."/>
            <person name="Bunk B."/>
            <person name="Jeske O."/>
            <person name="Meyerdierks A."/>
            <person name="Storesund J.E."/>
            <person name="Kallscheuer N."/>
            <person name="Luecker S."/>
            <person name="Lage O.M."/>
            <person name="Pohl T."/>
            <person name="Merkel B.J."/>
            <person name="Hornburger P."/>
            <person name="Mueller R.-W."/>
            <person name="Bruemmer F."/>
            <person name="Labrenz M."/>
            <person name="Spormann A.M."/>
            <person name="Op den Camp H."/>
            <person name="Overmann J."/>
            <person name="Amann R."/>
            <person name="Jetten M.S.M."/>
            <person name="Mascher T."/>
            <person name="Medema M.H."/>
            <person name="Devos D.P."/>
            <person name="Kaster A.-K."/>
            <person name="Ovreas L."/>
            <person name="Rohde M."/>
            <person name="Galperin M.Y."/>
            <person name="Jogler C."/>
        </authorList>
    </citation>
    <scope>NUCLEOTIDE SEQUENCE [LARGE SCALE GENOMIC DNA]</scope>
    <source>
        <strain evidence="4 5">Pla85_3_4</strain>
    </source>
</reference>
<dbReference type="InterPro" id="IPR002035">
    <property type="entry name" value="VWF_A"/>
</dbReference>
<proteinExistence type="predicted"/>
<feature type="transmembrane region" description="Helical" evidence="2">
    <location>
        <begin position="65"/>
        <end position="84"/>
    </location>
</feature>
<feature type="transmembrane region" description="Helical" evidence="2">
    <location>
        <begin position="33"/>
        <end position="53"/>
    </location>
</feature>
<feature type="compositionally biased region" description="Basic and acidic residues" evidence="1">
    <location>
        <begin position="208"/>
        <end position="220"/>
    </location>
</feature>
<keyword evidence="5" id="KW-1185">Reference proteome</keyword>
<dbReference type="Gene3D" id="3.40.50.410">
    <property type="entry name" value="von Willebrand factor, type A domain"/>
    <property type="match status" value="1"/>
</dbReference>
<keyword evidence="2" id="KW-1133">Transmembrane helix</keyword>
<dbReference type="InterPro" id="IPR036465">
    <property type="entry name" value="vWFA_dom_sf"/>
</dbReference>
<dbReference type="PROSITE" id="PS50234">
    <property type="entry name" value="VWFA"/>
    <property type="match status" value="1"/>
</dbReference>
<dbReference type="Gene3D" id="3.40.50.880">
    <property type="match status" value="1"/>
</dbReference>
<name>A0A518DX92_9BACT</name>
<dbReference type="AlphaFoldDB" id="A0A518DX92"/>
<dbReference type="CDD" id="cd00198">
    <property type="entry name" value="vWFA"/>
    <property type="match status" value="1"/>
</dbReference>
<feature type="domain" description="VWFA" evidence="3">
    <location>
        <begin position="99"/>
        <end position="327"/>
    </location>
</feature>
<sequence length="874" mass="97081">MSDWALRLLGIDPAEIPAGSERGWRFLAAPESWRLFLFFFIVAAGAGVIYWLYRRENSTCSLTVRRWLAGLRIAVLLLLALVWLEPAITYVRLRERQASIVVLRDASQSMNVRDRYFEDQAAESIAQASGLSTAEIQDRRPSRADLLNDLAAPAYARFLETLQQRGDVIVADFSGQVDEREVRPRIVPSSSHPAGLAAAQTNLAGTGDADKKGNDRKADNSDQQPAPLTADGRSTELAIALQTALARDPLAAIVLFSDGQHTGVDDLGDVAQQARDRGVPVFVVGLGDAKPPRNLKVDKVYARSQAWLREPFEIEAVLSVQGVQADLAAGPSPKETRVQVELIERELPSQGSQPGPGQTVGRQEIALPPGEGRRSFKFTHTPQRTGSFVYTIRAESIPEERLEDDNQADSTRVTVEDERKIRVLLVSGSPSWDYRMVERLLLRENSIDLSCWLQTLDEDRPQAGNTQIDELPRDKASLLAFDVVLLFDPNPDEFDKEWIDLLKNEFCGRHSGGLLYMAGPQYSNQFLQGNRTGGLADLLPVRLAEIRGGELLDMMAAHPQSWPLRAPPAYIDHPVMSISGDERASLAQWGKMPGVYWTYPAQEARPTAQVLLEHSDPSLWRGRTARPLMAAGRYGSANTMYLGFPGTWRWRSAGAGAEYFDTFWVRAVRFLYDSRKHDGKRRGFVQAEKDRYEIGENVRLFAQLQDDQFNDLLLDEASATVTTDGSRLERFTLRPIPDQPGRYQAMIPAMQTGVHTVRIELPDDLAGEDSEGVEEAAGPASEQVETTFTVELPGLETNAVWLNRPLLEEIADVSGGAYYQLDQLQELAAEIPDATEKIAVPGKPLGLWNNWLTLALAAVLLTAEWGVRKWNKLL</sequence>
<dbReference type="Proteomes" id="UP000317648">
    <property type="component" value="Chromosome"/>
</dbReference>
<keyword evidence="2" id="KW-0812">Transmembrane</keyword>
<dbReference type="RefSeq" id="WP_145055083.1">
    <property type="nucleotide sequence ID" value="NZ_CP036433.1"/>
</dbReference>
<organism evidence="4 5">
    <name type="scientific">Lignipirellula cremea</name>
    <dbReference type="NCBI Taxonomy" id="2528010"/>
    <lineage>
        <taxon>Bacteria</taxon>
        <taxon>Pseudomonadati</taxon>
        <taxon>Planctomycetota</taxon>
        <taxon>Planctomycetia</taxon>
        <taxon>Pirellulales</taxon>
        <taxon>Pirellulaceae</taxon>
        <taxon>Lignipirellula</taxon>
    </lineage>
</organism>
<evidence type="ECO:0000313" key="5">
    <source>
        <dbReference type="Proteomes" id="UP000317648"/>
    </source>
</evidence>